<gene>
    <name evidence="3" type="ORF">OAUR00152_LOCUS14361</name>
</gene>
<dbReference type="AlphaFoldDB" id="A0A7S4IRH3"/>
<feature type="region of interest" description="Disordered" evidence="1">
    <location>
        <begin position="376"/>
        <end position="455"/>
    </location>
</feature>
<reference evidence="3" key="1">
    <citation type="submission" date="2021-01" db="EMBL/GenBank/DDBJ databases">
        <authorList>
            <person name="Corre E."/>
            <person name="Pelletier E."/>
            <person name="Niang G."/>
            <person name="Scheremetjew M."/>
            <person name="Finn R."/>
            <person name="Kale V."/>
            <person name="Holt S."/>
            <person name="Cochrane G."/>
            <person name="Meng A."/>
            <person name="Brown T."/>
            <person name="Cohen L."/>
        </authorList>
    </citation>
    <scope>NUCLEOTIDE SEQUENCE</scope>
    <source>
        <strain evidence="3">Isolate 1302-5</strain>
    </source>
</reference>
<dbReference type="PANTHER" id="PTHR12460">
    <property type="entry name" value="CYCLIN-DEPENDENT KINASE INHIBITOR-RELATED PROTEIN"/>
    <property type="match status" value="1"/>
</dbReference>
<feature type="compositionally biased region" description="Low complexity" evidence="1">
    <location>
        <begin position="149"/>
        <end position="158"/>
    </location>
</feature>
<dbReference type="Pfam" id="PF04818">
    <property type="entry name" value="CID"/>
    <property type="match status" value="1"/>
</dbReference>
<organism evidence="3">
    <name type="scientific">Odontella aurita</name>
    <dbReference type="NCBI Taxonomy" id="265563"/>
    <lineage>
        <taxon>Eukaryota</taxon>
        <taxon>Sar</taxon>
        <taxon>Stramenopiles</taxon>
        <taxon>Ochrophyta</taxon>
        <taxon>Bacillariophyta</taxon>
        <taxon>Mediophyceae</taxon>
        <taxon>Biddulphiophycidae</taxon>
        <taxon>Eupodiscales</taxon>
        <taxon>Odontellaceae</taxon>
        <taxon>Odontella</taxon>
    </lineage>
</organism>
<dbReference type="SMART" id="SM00582">
    <property type="entry name" value="RPR"/>
    <property type="match status" value="1"/>
</dbReference>
<evidence type="ECO:0000259" key="2">
    <source>
        <dbReference type="PROSITE" id="PS51391"/>
    </source>
</evidence>
<feature type="region of interest" description="Disordered" evidence="1">
    <location>
        <begin position="131"/>
        <end position="188"/>
    </location>
</feature>
<evidence type="ECO:0000256" key="1">
    <source>
        <dbReference type="SAM" id="MobiDB-lite"/>
    </source>
</evidence>
<dbReference type="EMBL" id="HBKQ01021183">
    <property type="protein sequence ID" value="CAE2237281.1"/>
    <property type="molecule type" value="Transcribed_RNA"/>
</dbReference>
<proteinExistence type="predicted"/>
<feature type="region of interest" description="Disordered" evidence="1">
    <location>
        <begin position="279"/>
        <end position="299"/>
    </location>
</feature>
<protein>
    <recommendedName>
        <fullName evidence="2">CID domain-containing protein</fullName>
    </recommendedName>
</protein>
<name>A0A7S4IRH3_9STRA</name>
<sequence>MGDVRATLSRLDMSAPAIQSSAAAMMRLYDSPGGASRAVDEWRDVLRTCRPDQLLPLLYVANEVLQTSKRNRGNKFLEAFGASLGGSLRFICERDGRVVEKVRRTVKIWGDRRVYSPRFVGEILSGLEEFREGGRSTAPKAAAEKKAEPASPKAAAASAEREGKAHEEEDDDDDDEFASPFADSGSAPHLTLDIGASLAAAKMSNSSAAPSASGAGVGGGSGAKRRRSSNSPTPQSVAPGRRDSDASASAKRKKKATVLGTASLVELLERISSLSSRHNLASGSVRSVDPRHLDSDPSSLDDVVGDDLVDLSRGCDGAIRTVLQKRAELRRCAEGRREAETEAVRYLPWLREALRTDDDDLEWIDGLASSLEALKKSGTHARARKERELSRDKEAREAAEEEARRRKEEEEAERRRSLESVQRSSTVDGEGMVWNPATREYQYQRDETMAESWRD</sequence>
<evidence type="ECO:0000313" key="3">
    <source>
        <dbReference type="EMBL" id="CAE2237281.1"/>
    </source>
</evidence>
<feature type="compositionally biased region" description="Basic and acidic residues" evidence="1">
    <location>
        <begin position="385"/>
        <end position="418"/>
    </location>
</feature>
<feature type="compositionally biased region" description="Basic and acidic residues" evidence="1">
    <location>
        <begin position="442"/>
        <end position="455"/>
    </location>
</feature>
<dbReference type="InterPro" id="IPR008942">
    <property type="entry name" value="ENTH_VHS"/>
</dbReference>
<dbReference type="PROSITE" id="PS51391">
    <property type="entry name" value="CID"/>
    <property type="match status" value="1"/>
</dbReference>
<feature type="domain" description="CID" evidence="2">
    <location>
        <begin position="1"/>
        <end position="131"/>
    </location>
</feature>
<feature type="compositionally biased region" description="Acidic residues" evidence="1">
    <location>
        <begin position="168"/>
        <end position="177"/>
    </location>
</feature>
<accession>A0A7S4IRH3</accession>
<feature type="region of interest" description="Disordered" evidence="1">
    <location>
        <begin position="206"/>
        <end position="256"/>
    </location>
</feature>
<dbReference type="InterPro" id="IPR006569">
    <property type="entry name" value="CID_dom"/>
</dbReference>
<dbReference type="Gene3D" id="1.25.40.90">
    <property type="match status" value="1"/>
</dbReference>